<evidence type="ECO:0000313" key="1">
    <source>
        <dbReference type="EMBL" id="GBN21326.1"/>
    </source>
</evidence>
<evidence type="ECO:0000313" key="2">
    <source>
        <dbReference type="Proteomes" id="UP000499080"/>
    </source>
</evidence>
<proteinExistence type="predicted"/>
<dbReference type="AlphaFoldDB" id="A0A4Y2M6M3"/>
<dbReference type="EMBL" id="BGPR01006721">
    <property type="protein sequence ID" value="GBN21326.1"/>
    <property type="molecule type" value="Genomic_DNA"/>
</dbReference>
<sequence>MHRQILVDESDRDLQRILWKPNYFAPVETYWLWTVTYGTTRAPFLATKALKALAEEEQSKFSKETATIRTDVYVDKILNGSNNLETTKALQLQLNQLLKKGGMELHKWVSNHPELLYDNKNLDYVFPSDSNSVKTL</sequence>
<dbReference type="OrthoDB" id="8052806at2759"/>
<dbReference type="PANTHER" id="PTHR47331">
    <property type="entry name" value="PHD-TYPE DOMAIN-CONTAINING PROTEIN"/>
    <property type="match status" value="1"/>
</dbReference>
<dbReference type="SUPFAM" id="SSF56672">
    <property type="entry name" value="DNA/RNA polymerases"/>
    <property type="match status" value="1"/>
</dbReference>
<dbReference type="Proteomes" id="UP000499080">
    <property type="component" value="Unassembled WGS sequence"/>
</dbReference>
<protein>
    <recommendedName>
        <fullName evidence="3">Reverse transcriptase domain-containing protein</fullName>
    </recommendedName>
</protein>
<accession>A0A4Y2M6M3</accession>
<comment type="caution">
    <text evidence="1">The sequence shown here is derived from an EMBL/GenBank/DDBJ whole genome shotgun (WGS) entry which is preliminary data.</text>
</comment>
<name>A0A4Y2M6M3_ARAVE</name>
<dbReference type="GO" id="GO:0071897">
    <property type="term" value="P:DNA biosynthetic process"/>
    <property type="evidence" value="ECO:0007669"/>
    <property type="project" value="UniProtKB-ARBA"/>
</dbReference>
<keyword evidence="2" id="KW-1185">Reference proteome</keyword>
<evidence type="ECO:0008006" key="3">
    <source>
        <dbReference type="Google" id="ProtNLM"/>
    </source>
</evidence>
<reference evidence="1 2" key="1">
    <citation type="journal article" date="2019" name="Sci. Rep.">
        <title>Orb-weaving spider Araneus ventricosus genome elucidates the spidroin gene catalogue.</title>
        <authorList>
            <person name="Kono N."/>
            <person name="Nakamura H."/>
            <person name="Ohtoshi R."/>
            <person name="Moran D.A.P."/>
            <person name="Shinohara A."/>
            <person name="Yoshida Y."/>
            <person name="Fujiwara M."/>
            <person name="Mori M."/>
            <person name="Tomita M."/>
            <person name="Arakawa K."/>
        </authorList>
    </citation>
    <scope>NUCLEOTIDE SEQUENCE [LARGE SCALE GENOMIC DNA]</scope>
</reference>
<organism evidence="1 2">
    <name type="scientific">Araneus ventricosus</name>
    <name type="common">Orbweaver spider</name>
    <name type="synonym">Epeira ventricosa</name>
    <dbReference type="NCBI Taxonomy" id="182803"/>
    <lineage>
        <taxon>Eukaryota</taxon>
        <taxon>Metazoa</taxon>
        <taxon>Ecdysozoa</taxon>
        <taxon>Arthropoda</taxon>
        <taxon>Chelicerata</taxon>
        <taxon>Arachnida</taxon>
        <taxon>Araneae</taxon>
        <taxon>Araneomorphae</taxon>
        <taxon>Entelegynae</taxon>
        <taxon>Araneoidea</taxon>
        <taxon>Araneidae</taxon>
        <taxon>Araneus</taxon>
    </lineage>
</organism>
<gene>
    <name evidence="1" type="ORF">AVEN_200308_1</name>
</gene>
<dbReference type="InterPro" id="IPR043502">
    <property type="entry name" value="DNA/RNA_pol_sf"/>
</dbReference>